<dbReference type="Proteomes" id="UP000077069">
    <property type="component" value="Unassembled WGS sequence"/>
</dbReference>
<dbReference type="AlphaFoldDB" id="A0A177C4I4"/>
<feature type="domain" description="AAA+ ATPase" evidence="2">
    <location>
        <begin position="511"/>
        <end position="636"/>
    </location>
</feature>
<evidence type="ECO:0000313" key="3">
    <source>
        <dbReference type="EMBL" id="OAG02654.1"/>
    </source>
</evidence>
<dbReference type="CDD" id="cd19481">
    <property type="entry name" value="RecA-like_protease"/>
    <property type="match status" value="1"/>
</dbReference>
<dbReference type="InterPro" id="IPR054289">
    <property type="entry name" value="DUF7025"/>
</dbReference>
<dbReference type="EMBL" id="KV441555">
    <property type="protein sequence ID" value="OAG02654.1"/>
    <property type="molecule type" value="Genomic_DNA"/>
</dbReference>
<dbReference type="SUPFAM" id="SSF52540">
    <property type="entry name" value="P-loop containing nucleoside triphosphate hydrolases"/>
    <property type="match status" value="1"/>
</dbReference>
<dbReference type="RefSeq" id="XP_018033019.1">
    <property type="nucleotide sequence ID" value="XM_018176714.1"/>
</dbReference>
<dbReference type="InParanoid" id="A0A177C4I4"/>
<dbReference type="OrthoDB" id="10042665at2759"/>
<dbReference type="Pfam" id="PF22942">
    <property type="entry name" value="DUF7025"/>
    <property type="match status" value="1"/>
</dbReference>
<dbReference type="GO" id="GO:0005524">
    <property type="term" value="F:ATP binding"/>
    <property type="evidence" value="ECO:0007669"/>
    <property type="project" value="InterPro"/>
</dbReference>
<evidence type="ECO:0000256" key="1">
    <source>
        <dbReference type="SAM" id="MobiDB-lite"/>
    </source>
</evidence>
<accession>A0A177C4I4</accession>
<keyword evidence="4" id="KW-1185">Reference proteome</keyword>
<evidence type="ECO:0000313" key="4">
    <source>
        <dbReference type="Proteomes" id="UP000077069"/>
    </source>
</evidence>
<dbReference type="Pfam" id="PF00004">
    <property type="entry name" value="AAA"/>
    <property type="match status" value="1"/>
</dbReference>
<reference evidence="3 4" key="1">
    <citation type="submission" date="2016-05" db="EMBL/GenBank/DDBJ databases">
        <title>Comparative analysis of secretome profiles of manganese(II)-oxidizing ascomycete fungi.</title>
        <authorList>
            <consortium name="DOE Joint Genome Institute"/>
            <person name="Zeiner C.A."/>
            <person name="Purvine S.O."/>
            <person name="Zink E.M."/>
            <person name="Wu S."/>
            <person name="Pasa-Tolic L."/>
            <person name="Chaput D.L."/>
            <person name="Haridas S."/>
            <person name="Grigoriev I.V."/>
            <person name="Santelli C.M."/>
            <person name="Hansel C.M."/>
        </authorList>
    </citation>
    <scope>NUCLEOTIDE SEQUENCE [LARGE SCALE GENOMIC DNA]</scope>
    <source>
        <strain evidence="3 4">AP3s5-JAC2a</strain>
    </source>
</reference>
<organism evidence="3 4">
    <name type="scientific">Paraphaeosphaeria sporulosa</name>
    <dbReference type="NCBI Taxonomy" id="1460663"/>
    <lineage>
        <taxon>Eukaryota</taxon>
        <taxon>Fungi</taxon>
        <taxon>Dikarya</taxon>
        <taxon>Ascomycota</taxon>
        <taxon>Pezizomycotina</taxon>
        <taxon>Dothideomycetes</taxon>
        <taxon>Pleosporomycetidae</taxon>
        <taxon>Pleosporales</taxon>
        <taxon>Massarineae</taxon>
        <taxon>Didymosphaeriaceae</taxon>
        <taxon>Paraphaeosphaeria</taxon>
    </lineage>
</organism>
<dbReference type="Pfam" id="PF23232">
    <property type="entry name" value="AAA_lid_13"/>
    <property type="match status" value="1"/>
</dbReference>
<dbReference type="InterPro" id="IPR003593">
    <property type="entry name" value="AAA+_ATPase"/>
</dbReference>
<dbReference type="STRING" id="1460663.A0A177C4I4"/>
<protein>
    <submittedName>
        <fullName evidence="3">p-loop containing nucleoside triphosphate hydrolase protein</fullName>
    </submittedName>
</protein>
<dbReference type="Gene3D" id="3.40.50.300">
    <property type="entry name" value="P-loop containing nucleotide triphosphate hydrolases"/>
    <property type="match status" value="1"/>
</dbReference>
<dbReference type="PANTHER" id="PTHR46411">
    <property type="entry name" value="FAMILY ATPASE, PUTATIVE-RELATED"/>
    <property type="match status" value="1"/>
</dbReference>
<feature type="region of interest" description="Disordered" evidence="1">
    <location>
        <begin position="745"/>
        <end position="777"/>
    </location>
</feature>
<name>A0A177C4I4_9PLEO</name>
<dbReference type="InterPro" id="IPR027417">
    <property type="entry name" value="P-loop_NTPase"/>
</dbReference>
<sequence length="777" mass="89593">MGKALHEVYDKVVSPGWYLDIEILDDSDAPPPEEPTSYDSKVKYSIDCFRKNAQGSNDYMWTVSASNPTTFEYDMDTRGDLPVIEEKKILDISITSRMRKPDTGFKGRLRRPQHDLVSGALLTVHSHYLLNVLKSIIQYATGVDDYTNGDFFFPYKDLFRHRAEIEDYKTFHKARSQHSAEYNEQCDKHIDILLQYLDSHPTIRYPEHKMIWNRPKPMTTFAGLWLLLKPCTDVYVQDNEKLNAFVIDKVSGGVSYPVEPSAALRATEYSVRVWNLHFDGKIIYRRSQWILVPYFDGERDITSLPLFPVQYQDTADASATRDSLIERGKKYFSYCKSPTFLEYSGAGLKDGWLKYKRTRVVVDHRPKPWTEERFKALGWNLDRHITENNLGEELRAPQCECTECTKSRMSQVQGRAKFSDYDDIHPDKVDGLSDHQYLLLASHVYAHILQDRDFDIVDVGGLTEPTIVEDAINRLVMDEVNKGVIKAIARTYTENKAGARFKADFIYGKGEGQILLLHGPPGTGKTLTAESVAEFTRRPLLNLTPADLGEDAYELETNLMRFFKYANEWDAVVLIDEADVYLEARSEKDLKRNGVVSIFLRALDYFRGILFLTTNRIGRFDEAFMTRIHVAVGYERLTDSAREQIWDNMFDTLDEDFKRGGPQVDYHRHAKEYVKEHKDVKALEWNGREIRNAFQTAVALAVNDSKEANERGNKNSKPVIPEIKEKHLAQVVKLSTAFKKYMKAARHNKDESENAYYYGNRDDEANSPTRRRSEPPK</sequence>
<dbReference type="GeneID" id="28760200"/>
<dbReference type="GO" id="GO:0016887">
    <property type="term" value="F:ATP hydrolysis activity"/>
    <property type="evidence" value="ECO:0007669"/>
    <property type="project" value="InterPro"/>
</dbReference>
<evidence type="ECO:0000259" key="2">
    <source>
        <dbReference type="SMART" id="SM00382"/>
    </source>
</evidence>
<keyword evidence="3" id="KW-0378">Hydrolase</keyword>
<gene>
    <name evidence="3" type="ORF">CC84DRAFT_1150638</name>
</gene>
<dbReference type="SMART" id="SM00382">
    <property type="entry name" value="AAA"/>
    <property type="match status" value="1"/>
</dbReference>
<dbReference type="InterPro" id="IPR003959">
    <property type="entry name" value="ATPase_AAA_core"/>
</dbReference>
<dbReference type="InterPro" id="IPR056599">
    <property type="entry name" value="AAA_lid_fung"/>
</dbReference>
<dbReference type="PANTHER" id="PTHR46411:SF4">
    <property type="entry name" value="AAA+ ATPASE DOMAIN-CONTAINING PROTEIN"/>
    <property type="match status" value="1"/>
</dbReference>
<proteinExistence type="predicted"/>